<dbReference type="Proteomes" id="UP001253595">
    <property type="component" value="Unassembled WGS sequence"/>
</dbReference>
<sequence length="75" mass="9122">MKRDTHSNKNNYVQSEKSFHELGAQPRRSDARVHKYAQDSQSYDDDEKKSHHSHRNEPNKNHVRVQLRRIERLYH</sequence>
<protein>
    <submittedName>
        <fullName evidence="2">Uncharacterized protein</fullName>
    </submittedName>
</protein>
<comment type="caution">
    <text evidence="2">The sequence shown here is derived from an EMBL/GenBank/DDBJ whole genome shotgun (WGS) entry which is preliminary data.</text>
</comment>
<evidence type="ECO:0000256" key="1">
    <source>
        <dbReference type="SAM" id="MobiDB-lite"/>
    </source>
</evidence>
<feature type="compositionally biased region" description="Basic and acidic residues" evidence="1">
    <location>
        <begin position="27"/>
        <end position="37"/>
    </location>
</feature>
<feature type="region of interest" description="Disordered" evidence="1">
    <location>
        <begin position="1"/>
        <end position="75"/>
    </location>
</feature>
<reference evidence="2 3" key="1">
    <citation type="submission" date="2023-07" db="EMBL/GenBank/DDBJ databases">
        <title>Sorghum-associated microbial communities from plants grown in Nebraska, USA.</title>
        <authorList>
            <person name="Schachtman D."/>
        </authorList>
    </citation>
    <scope>NUCLEOTIDE SEQUENCE [LARGE SCALE GENOMIC DNA]</scope>
    <source>
        <strain evidence="2 3">BE190</strain>
    </source>
</reference>
<proteinExistence type="predicted"/>
<organism evidence="2 3">
    <name type="scientific">Cellvibrio fibrivorans</name>
    <dbReference type="NCBI Taxonomy" id="126350"/>
    <lineage>
        <taxon>Bacteria</taxon>
        <taxon>Pseudomonadati</taxon>
        <taxon>Pseudomonadota</taxon>
        <taxon>Gammaproteobacteria</taxon>
        <taxon>Cellvibrionales</taxon>
        <taxon>Cellvibrionaceae</taxon>
        <taxon>Cellvibrio</taxon>
    </lineage>
</organism>
<keyword evidence="3" id="KW-1185">Reference proteome</keyword>
<gene>
    <name evidence="2" type="ORF">J2X05_004238</name>
</gene>
<evidence type="ECO:0000313" key="2">
    <source>
        <dbReference type="EMBL" id="MDR7092197.1"/>
    </source>
</evidence>
<dbReference type="RefSeq" id="WP_310076270.1">
    <property type="nucleotide sequence ID" value="NZ_JAVDVX010000012.1"/>
</dbReference>
<evidence type="ECO:0000313" key="3">
    <source>
        <dbReference type="Proteomes" id="UP001253595"/>
    </source>
</evidence>
<dbReference type="EMBL" id="JAVDVX010000012">
    <property type="protein sequence ID" value="MDR7092197.1"/>
    <property type="molecule type" value="Genomic_DNA"/>
</dbReference>
<name>A0ABU1V496_9GAMM</name>
<accession>A0ABU1V496</accession>